<dbReference type="PANTHER" id="PTHR47002">
    <property type="entry name" value="AQUAPORIN-LIKE"/>
    <property type="match status" value="1"/>
</dbReference>
<evidence type="ECO:0000256" key="6">
    <source>
        <dbReference type="SAM" id="Phobius"/>
    </source>
</evidence>
<dbReference type="Gene3D" id="1.20.1080.10">
    <property type="entry name" value="Glycerol uptake facilitator protein"/>
    <property type="match status" value="1"/>
</dbReference>
<evidence type="ECO:0000256" key="4">
    <source>
        <dbReference type="ARBA" id="ARBA00023136"/>
    </source>
</evidence>
<dbReference type="SUPFAM" id="SSF81338">
    <property type="entry name" value="Aquaporin-like"/>
    <property type="match status" value="1"/>
</dbReference>
<feature type="transmembrane region" description="Helical" evidence="6">
    <location>
        <begin position="80"/>
        <end position="101"/>
    </location>
</feature>
<comment type="subcellular location">
    <subcellularLocation>
        <location evidence="1">Membrane</location>
        <topology evidence="1">Multi-pass membrane protein</topology>
    </subcellularLocation>
</comment>
<keyword evidence="8" id="KW-1185">Reference proteome</keyword>
<dbReference type="GO" id="GO:0015267">
    <property type="term" value="F:channel activity"/>
    <property type="evidence" value="ECO:0007669"/>
    <property type="project" value="InterPro"/>
</dbReference>
<protein>
    <submittedName>
        <fullName evidence="7">Uncharacterized protein</fullName>
    </submittedName>
</protein>
<evidence type="ECO:0000313" key="8">
    <source>
        <dbReference type="Proteomes" id="UP001324115"/>
    </source>
</evidence>
<dbReference type="InterPro" id="IPR023271">
    <property type="entry name" value="Aquaporin-like"/>
</dbReference>
<evidence type="ECO:0000256" key="5">
    <source>
        <dbReference type="RuleBase" id="RU000477"/>
    </source>
</evidence>
<evidence type="ECO:0000256" key="1">
    <source>
        <dbReference type="ARBA" id="ARBA00004141"/>
    </source>
</evidence>
<evidence type="ECO:0000256" key="3">
    <source>
        <dbReference type="ARBA" id="ARBA00022989"/>
    </source>
</evidence>
<feature type="transmembrane region" description="Helical" evidence="6">
    <location>
        <begin position="187"/>
        <end position="210"/>
    </location>
</feature>
<dbReference type="GO" id="GO:0016020">
    <property type="term" value="C:membrane"/>
    <property type="evidence" value="ECO:0007669"/>
    <property type="project" value="UniProtKB-SubCell"/>
</dbReference>
<keyword evidence="5" id="KW-0813">Transport</keyword>
<dbReference type="AlphaFoldDB" id="A0AAN7E3C3"/>
<dbReference type="Pfam" id="PF00230">
    <property type="entry name" value="MIP"/>
    <property type="match status" value="1"/>
</dbReference>
<proteinExistence type="inferred from homology"/>
<keyword evidence="3 6" id="KW-1133">Transmembrane helix</keyword>
<evidence type="ECO:0000313" key="7">
    <source>
        <dbReference type="EMBL" id="KAK4562426.1"/>
    </source>
</evidence>
<accession>A0AAN7E3C3</accession>
<dbReference type="EMBL" id="JAXUIC010000011">
    <property type="protein sequence ID" value="KAK4562426.1"/>
    <property type="molecule type" value="Genomic_DNA"/>
</dbReference>
<dbReference type="PANTHER" id="PTHR47002:SF6">
    <property type="entry name" value="X INTRINSIC PROTEIN"/>
    <property type="match status" value="1"/>
</dbReference>
<keyword evidence="4 6" id="KW-0472">Membrane</keyword>
<feature type="transmembrane region" description="Helical" evidence="6">
    <location>
        <begin position="155"/>
        <end position="175"/>
    </location>
</feature>
<dbReference type="InterPro" id="IPR000425">
    <property type="entry name" value="MIP"/>
</dbReference>
<feature type="transmembrane region" description="Helical" evidence="6">
    <location>
        <begin position="108"/>
        <end position="135"/>
    </location>
</feature>
<dbReference type="Proteomes" id="UP001324115">
    <property type="component" value="Unassembled WGS sequence"/>
</dbReference>
<comment type="caution">
    <text evidence="7">The sequence shown here is derived from an EMBL/GenBank/DDBJ whole genome shotgun (WGS) entry which is preliminary data.</text>
</comment>
<comment type="similarity">
    <text evidence="5">Belongs to the MIP/aquaporin (TC 1.A.8) family.</text>
</comment>
<organism evidence="7 8">
    <name type="scientific">Quercus rubra</name>
    <name type="common">Northern red oak</name>
    <name type="synonym">Quercus borealis</name>
    <dbReference type="NCBI Taxonomy" id="3512"/>
    <lineage>
        <taxon>Eukaryota</taxon>
        <taxon>Viridiplantae</taxon>
        <taxon>Streptophyta</taxon>
        <taxon>Embryophyta</taxon>
        <taxon>Tracheophyta</taxon>
        <taxon>Spermatophyta</taxon>
        <taxon>Magnoliopsida</taxon>
        <taxon>eudicotyledons</taxon>
        <taxon>Gunneridae</taxon>
        <taxon>Pentapetalae</taxon>
        <taxon>rosids</taxon>
        <taxon>fabids</taxon>
        <taxon>Fagales</taxon>
        <taxon>Fagaceae</taxon>
        <taxon>Quercus</taxon>
    </lineage>
</organism>
<evidence type="ECO:0000256" key="2">
    <source>
        <dbReference type="ARBA" id="ARBA00022692"/>
    </source>
</evidence>
<keyword evidence="2 5" id="KW-0812">Transmembrane</keyword>
<feature type="transmembrane region" description="Helical" evidence="6">
    <location>
        <begin position="48"/>
        <end position="68"/>
    </location>
</feature>
<reference evidence="7 8" key="1">
    <citation type="journal article" date="2023" name="G3 (Bethesda)">
        <title>A haplotype-resolved chromosome-scale genome for Quercus rubra L. provides insights into the genetics of adaptive traits for red oak species.</title>
        <authorList>
            <person name="Kapoor B."/>
            <person name="Jenkins J."/>
            <person name="Schmutz J."/>
            <person name="Zhebentyayeva T."/>
            <person name="Kuelheim C."/>
            <person name="Coggeshall M."/>
            <person name="Heim C."/>
            <person name="Lasky J.R."/>
            <person name="Leites L."/>
            <person name="Islam-Faridi N."/>
            <person name="Romero-Severson J."/>
            <person name="DeLeo V.L."/>
            <person name="Lucas S.M."/>
            <person name="Lazic D."/>
            <person name="Gailing O."/>
            <person name="Carlson J."/>
            <person name="Staton M."/>
        </authorList>
    </citation>
    <scope>NUCLEOTIDE SEQUENCE [LARGE SCALE GENOMIC DNA]</scope>
    <source>
        <strain evidence="7">Pseudo-F2</strain>
    </source>
</reference>
<dbReference type="PRINTS" id="PR00783">
    <property type="entry name" value="MINTRINSICP"/>
</dbReference>
<name>A0AAN7E3C3_QUERU</name>
<gene>
    <name evidence="7" type="ORF">RGQ29_005064</name>
</gene>
<sequence>MEKVFPHEAHPQLPRSLEKYEANNISFQTKFLAFIGAHEFYSPEMWKAAFTELLATAFLVFTLTTTIISILDSHEVEPKLLVPLAIFLVLFLFLMTTVPLSGGHMNPILTFIAALKVIYVLGHCAGSITGFYILQNVMDCQTIQSHFLGGCTVDGPATALILKFVCTFVFLFLGVTLAFDKKRCKELGIAMVCVVMAGSLALAVFVSIIVTGKVGYGGASLNPAKCLGPALLQGDRLWDGHWVFWVGPFFACIAYYDLEEEHDILWVARACFGKNLVC</sequence>